<feature type="transmembrane region" description="Helical" evidence="1">
    <location>
        <begin position="48"/>
        <end position="71"/>
    </location>
</feature>
<feature type="transmembrane region" description="Helical" evidence="1">
    <location>
        <begin position="160"/>
        <end position="179"/>
    </location>
</feature>
<evidence type="ECO:0008006" key="4">
    <source>
        <dbReference type="Google" id="ProtNLM"/>
    </source>
</evidence>
<gene>
    <name evidence="2" type="ORF">H8S45_10305</name>
</gene>
<feature type="transmembrane region" description="Helical" evidence="1">
    <location>
        <begin position="133"/>
        <end position="153"/>
    </location>
</feature>
<evidence type="ECO:0000313" key="3">
    <source>
        <dbReference type="Proteomes" id="UP000606499"/>
    </source>
</evidence>
<evidence type="ECO:0000256" key="1">
    <source>
        <dbReference type="SAM" id="Phobius"/>
    </source>
</evidence>
<keyword evidence="1" id="KW-0472">Membrane</keyword>
<keyword evidence="1" id="KW-1133">Transmembrane helix</keyword>
<evidence type="ECO:0000313" key="2">
    <source>
        <dbReference type="EMBL" id="MBC5725845.1"/>
    </source>
</evidence>
<dbReference type="InterPro" id="IPR046283">
    <property type="entry name" value="DUF6320"/>
</dbReference>
<dbReference type="RefSeq" id="WP_054327817.1">
    <property type="nucleotide sequence ID" value="NZ_JACOPL010000008.1"/>
</dbReference>
<comment type="caution">
    <text evidence="2">The sequence shown here is derived from an EMBL/GenBank/DDBJ whole genome shotgun (WGS) entry which is preliminary data.</text>
</comment>
<accession>A0A923LXD9</accession>
<dbReference type="Pfam" id="PF19845">
    <property type="entry name" value="DUF6320"/>
    <property type="match status" value="1"/>
</dbReference>
<feature type="transmembrane region" description="Helical" evidence="1">
    <location>
        <begin position="77"/>
        <end position="98"/>
    </location>
</feature>
<proteinExistence type="predicted"/>
<dbReference type="EMBL" id="JACOPL010000008">
    <property type="protein sequence ID" value="MBC5725845.1"/>
    <property type="molecule type" value="Genomic_DNA"/>
</dbReference>
<reference evidence="2" key="1">
    <citation type="submission" date="2020-08" db="EMBL/GenBank/DDBJ databases">
        <title>Genome public.</title>
        <authorList>
            <person name="Liu C."/>
            <person name="Sun Q."/>
        </authorList>
    </citation>
    <scope>NUCLEOTIDE SEQUENCE</scope>
    <source>
        <strain evidence="2">NSJ-28</strain>
    </source>
</reference>
<dbReference type="Proteomes" id="UP000606499">
    <property type="component" value="Unassembled WGS sequence"/>
</dbReference>
<organism evidence="2 3">
    <name type="scientific">Agathobaculum faecis</name>
    <dbReference type="NCBI Taxonomy" id="2763013"/>
    <lineage>
        <taxon>Bacteria</taxon>
        <taxon>Bacillati</taxon>
        <taxon>Bacillota</taxon>
        <taxon>Clostridia</taxon>
        <taxon>Eubacteriales</taxon>
        <taxon>Butyricicoccaceae</taxon>
        <taxon>Agathobaculum</taxon>
    </lineage>
</organism>
<keyword evidence="3" id="KW-1185">Reference proteome</keyword>
<dbReference type="AlphaFoldDB" id="A0A923LXD9"/>
<keyword evidence="1" id="KW-0812">Transmembrane</keyword>
<name>A0A923LXD9_9FIRM</name>
<protein>
    <recommendedName>
        <fullName evidence="4">Zinc ribbon domain-containing protein</fullName>
    </recommendedName>
</protein>
<feature type="transmembrane region" description="Helical" evidence="1">
    <location>
        <begin position="185"/>
        <end position="208"/>
    </location>
</feature>
<sequence>MQRCPNCKVTVAGHKACCPLCGGRLSGTPEPDTEVFPSLEKPRFTGSFALRLLGLLAIAVTVVCLLVNLALGMDDWWWIFVAVGAACVWSAAAVGIAYRRDIAQNIGWQVLLIPALSVLWDIWTGWRGWSADFVLPCVCAVGLLAMLLFAVLFKMPVRAFAGPFIGACVLGIVPAVLVACGVAKVKLPSLVCTGLAVVLLAALLLFQWQTIKAELQRRFHL</sequence>
<feature type="transmembrane region" description="Helical" evidence="1">
    <location>
        <begin position="110"/>
        <end position="127"/>
    </location>
</feature>